<dbReference type="GO" id="GO:0009247">
    <property type="term" value="P:glycolipid biosynthetic process"/>
    <property type="evidence" value="ECO:0007669"/>
    <property type="project" value="InterPro"/>
</dbReference>
<keyword evidence="5" id="KW-0735">Signal-anchor</keyword>
<evidence type="ECO:0000256" key="7">
    <source>
        <dbReference type="ARBA" id="ARBA00023034"/>
    </source>
</evidence>
<organism evidence="12 13">
    <name type="scientific">Synaphobranchus kaupii</name>
    <name type="common">Kaup's arrowtooth eel</name>
    <dbReference type="NCBI Taxonomy" id="118154"/>
    <lineage>
        <taxon>Eukaryota</taxon>
        <taxon>Metazoa</taxon>
        <taxon>Chordata</taxon>
        <taxon>Craniata</taxon>
        <taxon>Vertebrata</taxon>
        <taxon>Euteleostomi</taxon>
        <taxon>Actinopterygii</taxon>
        <taxon>Neopterygii</taxon>
        <taxon>Teleostei</taxon>
        <taxon>Anguilliformes</taxon>
        <taxon>Synaphobranchidae</taxon>
        <taxon>Synaphobranchus</taxon>
    </lineage>
</organism>
<dbReference type="PANTHER" id="PTHR14647">
    <property type="entry name" value="GALACTOSE-3-O-SULFOTRANSFERASE"/>
    <property type="match status" value="1"/>
</dbReference>
<keyword evidence="8" id="KW-0472">Membrane</keyword>
<dbReference type="InterPro" id="IPR027417">
    <property type="entry name" value="P-loop_NTPase"/>
</dbReference>
<evidence type="ECO:0000256" key="5">
    <source>
        <dbReference type="ARBA" id="ARBA00022968"/>
    </source>
</evidence>
<keyword evidence="11" id="KW-0732">Signal</keyword>
<comment type="caution">
    <text evidence="12">The sequence shown here is derived from an EMBL/GenBank/DDBJ whole genome shotgun (WGS) entry which is preliminary data.</text>
</comment>
<dbReference type="OrthoDB" id="514299at2759"/>
<dbReference type="PANTHER" id="PTHR14647:SF83">
    <property type="entry name" value="GALACTOSE-3-O-SULFOTRANSFERASE 3"/>
    <property type="match status" value="1"/>
</dbReference>
<evidence type="ECO:0000256" key="3">
    <source>
        <dbReference type="ARBA" id="ARBA00022679"/>
    </source>
</evidence>
<keyword evidence="4" id="KW-0812">Transmembrane</keyword>
<evidence type="ECO:0000256" key="9">
    <source>
        <dbReference type="ARBA" id="ARBA00023180"/>
    </source>
</evidence>
<dbReference type="EMBL" id="JAINUF010000019">
    <property type="protein sequence ID" value="KAJ8336649.1"/>
    <property type="molecule type" value="Genomic_DNA"/>
</dbReference>
<dbReference type="Gene3D" id="3.40.50.300">
    <property type="entry name" value="P-loop containing nucleotide triphosphate hydrolases"/>
    <property type="match status" value="1"/>
</dbReference>
<evidence type="ECO:0000256" key="11">
    <source>
        <dbReference type="SAM" id="SignalP"/>
    </source>
</evidence>
<evidence type="ECO:0000256" key="8">
    <source>
        <dbReference type="ARBA" id="ARBA00023136"/>
    </source>
</evidence>
<keyword evidence="3" id="KW-0808">Transferase</keyword>
<keyword evidence="6" id="KW-1133">Transmembrane helix</keyword>
<name>A0A9Q1EDC1_SYNKA</name>
<keyword evidence="13" id="KW-1185">Reference proteome</keyword>
<gene>
    <name evidence="12" type="ORF">SKAU_G00378690</name>
</gene>
<evidence type="ECO:0000256" key="2">
    <source>
        <dbReference type="ARBA" id="ARBA00008124"/>
    </source>
</evidence>
<protein>
    <recommendedName>
        <fullName evidence="14">Galactose-3-O-sulfotransferase 3</fullName>
    </recommendedName>
</protein>
<feature type="region of interest" description="Disordered" evidence="10">
    <location>
        <begin position="429"/>
        <end position="450"/>
    </location>
</feature>
<evidence type="ECO:0000313" key="12">
    <source>
        <dbReference type="EMBL" id="KAJ8336649.1"/>
    </source>
</evidence>
<evidence type="ECO:0000256" key="10">
    <source>
        <dbReference type="SAM" id="MobiDB-lite"/>
    </source>
</evidence>
<reference evidence="12" key="1">
    <citation type="journal article" date="2023" name="Science">
        <title>Genome structures resolve the early diversification of teleost fishes.</title>
        <authorList>
            <person name="Parey E."/>
            <person name="Louis A."/>
            <person name="Montfort J."/>
            <person name="Bouchez O."/>
            <person name="Roques C."/>
            <person name="Iampietro C."/>
            <person name="Lluch J."/>
            <person name="Castinel A."/>
            <person name="Donnadieu C."/>
            <person name="Desvignes T."/>
            <person name="Floi Bucao C."/>
            <person name="Jouanno E."/>
            <person name="Wen M."/>
            <person name="Mejri S."/>
            <person name="Dirks R."/>
            <person name="Jansen H."/>
            <person name="Henkel C."/>
            <person name="Chen W.J."/>
            <person name="Zahm M."/>
            <person name="Cabau C."/>
            <person name="Klopp C."/>
            <person name="Thompson A.W."/>
            <person name="Robinson-Rechavi M."/>
            <person name="Braasch I."/>
            <person name="Lecointre G."/>
            <person name="Bobe J."/>
            <person name="Postlethwait J.H."/>
            <person name="Berthelot C."/>
            <person name="Roest Crollius H."/>
            <person name="Guiguen Y."/>
        </authorList>
    </citation>
    <scope>NUCLEOTIDE SEQUENCE</scope>
    <source>
        <strain evidence="12">WJC10195</strain>
    </source>
</reference>
<feature type="chain" id="PRO_5040127013" description="Galactose-3-O-sulfotransferase 3" evidence="11">
    <location>
        <begin position="24"/>
        <end position="450"/>
    </location>
</feature>
<feature type="signal peptide" evidence="11">
    <location>
        <begin position="1"/>
        <end position="23"/>
    </location>
</feature>
<accession>A0A9Q1EDC1</accession>
<dbReference type="InterPro" id="IPR009729">
    <property type="entry name" value="Gal-3-0_sulfotransfrase"/>
</dbReference>
<evidence type="ECO:0000313" key="13">
    <source>
        <dbReference type="Proteomes" id="UP001152622"/>
    </source>
</evidence>
<dbReference type="Proteomes" id="UP001152622">
    <property type="component" value="Chromosome 19"/>
</dbReference>
<dbReference type="SUPFAM" id="SSF52540">
    <property type="entry name" value="P-loop containing nucleoside triphosphate hydrolases"/>
    <property type="match status" value="1"/>
</dbReference>
<proteinExistence type="inferred from homology"/>
<dbReference type="GO" id="GO:0001733">
    <property type="term" value="F:galactosylceramide sulfotransferase activity"/>
    <property type="evidence" value="ECO:0007669"/>
    <property type="project" value="InterPro"/>
</dbReference>
<sequence length="450" mass="51528">MSQKKFFLVLLVVSSISLLLHHGGHFSWTIKAFLGCPSLRPHPSSGLKPKHTSIAFLKTHKTASTTVQNILFRFAERHNVTVALPVQACDHQFCYPRPFSARFVHPHTVPARIVTSHMRFNGSELRRVLPADALYVTILREPAAMFESLFSYYNQYCLSFKRVPNGSLETFLDAPWRYYRPEEKDSMFAHNTLTFDLGGEKDHTPTDEAYVRGLVRDVERDFSLVMIAEHFDESLVLLRHLLSWDLEDILYVKLNMRGPGSRRSLAAGLPARIRAWNLLDAQLYDHFNASLWRRLAELGAACVGREVRLLRQARDRLVRGCFGGRLPQLRLAAQISNKELRPWQPSAGVDIVGYDLPPNATRPGAVPQEVCLKLIMPEVQYSRRLLRIQSLRYRRNYPMRPPPPLRPALARHRLPVGSFRNFLGHTLTQRPAGSQNRAGRLARFSRRQLS</sequence>
<evidence type="ECO:0000256" key="1">
    <source>
        <dbReference type="ARBA" id="ARBA00004323"/>
    </source>
</evidence>
<keyword evidence="7" id="KW-0333">Golgi apparatus</keyword>
<evidence type="ECO:0000256" key="6">
    <source>
        <dbReference type="ARBA" id="ARBA00022989"/>
    </source>
</evidence>
<evidence type="ECO:0008006" key="14">
    <source>
        <dbReference type="Google" id="ProtNLM"/>
    </source>
</evidence>
<dbReference type="GO" id="GO:0000139">
    <property type="term" value="C:Golgi membrane"/>
    <property type="evidence" value="ECO:0007669"/>
    <property type="project" value="UniProtKB-SubCell"/>
</dbReference>
<comment type="subcellular location">
    <subcellularLocation>
        <location evidence="1">Golgi apparatus membrane</location>
        <topology evidence="1">Single-pass type II membrane protein</topology>
    </subcellularLocation>
</comment>
<comment type="similarity">
    <text evidence="2">Belongs to the galactose-3-O-sulfotransferase family.</text>
</comment>
<dbReference type="AlphaFoldDB" id="A0A9Q1EDC1"/>
<evidence type="ECO:0000256" key="4">
    <source>
        <dbReference type="ARBA" id="ARBA00022692"/>
    </source>
</evidence>
<dbReference type="Pfam" id="PF06990">
    <property type="entry name" value="Gal-3-0_sulfotr"/>
    <property type="match status" value="1"/>
</dbReference>
<keyword evidence="9" id="KW-0325">Glycoprotein</keyword>